<dbReference type="EMBL" id="JBBPBN010000019">
    <property type="protein sequence ID" value="KAK9018503.1"/>
    <property type="molecule type" value="Genomic_DNA"/>
</dbReference>
<evidence type="ECO:0000313" key="1">
    <source>
        <dbReference type="EMBL" id="KAK9018503.1"/>
    </source>
</evidence>
<organism evidence="1 2">
    <name type="scientific">Hibiscus sabdariffa</name>
    <name type="common">roselle</name>
    <dbReference type="NCBI Taxonomy" id="183260"/>
    <lineage>
        <taxon>Eukaryota</taxon>
        <taxon>Viridiplantae</taxon>
        <taxon>Streptophyta</taxon>
        <taxon>Embryophyta</taxon>
        <taxon>Tracheophyta</taxon>
        <taxon>Spermatophyta</taxon>
        <taxon>Magnoliopsida</taxon>
        <taxon>eudicotyledons</taxon>
        <taxon>Gunneridae</taxon>
        <taxon>Pentapetalae</taxon>
        <taxon>rosids</taxon>
        <taxon>malvids</taxon>
        <taxon>Malvales</taxon>
        <taxon>Malvaceae</taxon>
        <taxon>Malvoideae</taxon>
        <taxon>Hibiscus</taxon>
    </lineage>
</organism>
<reference evidence="1 2" key="1">
    <citation type="journal article" date="2024" name="G3 (Bethesda)">
        <title>Genome assembly of Hibiscus sabdariffa L. provides insights into metabolisms of medicinal natural products.</title>
        <authorList>
            <person name="Kim T."/>
        </authorList>
    </citation>
    <scope>NUCLEOTIDE SEQUENCE [LARGE SCALE GENOMIC DNA]</scope>
    <source>
        <strain evidence="1">TK-2024</strain>
        <tissue evidence="1">Old leaves</tissue>
    </source>
</reference>
<evidence type="ECO:0000313" key="2">
    <source>
        <dbReference type="Proteomes" id="UP001396334"/>
    </source>
</evidence>
<protein>
    <submittedName>
        <fullName evidence="1">Uncharacterized protein</fullName>
    </submittedName>
</protein>
<keyword evidence="2" id="KW-1185">Reference proteome</keyword>
<sequence length="159" mass="16400">MDGSGLRQASTSGTGFSCSFDSSVARILGVASVQQETYNEGYQGYNTTANNAGYVSQSEAPVQTGGHIVSSQSGGNVASSSVGVSSHVSVLHSIPFAPISAPMSFISTASHWSSSNDEAWYSDTGATHHVTHDSTNFQIGALYTGCTDLGSVAQREAHS</sequence>
<dbReference type="Proteomes" id="UP001396334">
    <property type="component" value="Unassembled WGS sequence"/>
</dbReference>
<proteinExistence type="predicted"/>
<name>A0ABR2S0C6_9ROSI</name>
<comment type="caution">
    <text evidence="1">The sequence shown here is derived from an EMBL/GenBank/DDBJ whole genome shotgun (WGS) entry which is preliminary data.</text>
</comment>
<gene>
    <name evidence="1" type="ORF">V6N11_001476</name>
</gene>
<dbReference type="PROSITE" id="PS51257">
    <property type="entry name" value="PROKAR_LIPOPROTEIN"/>
    <property type="match status" value="1"/>
</dbReference>
<accession>A0ABR2S0C6</accession>